<dbReference type="SUPFAM" id="SSF51695">
    <property type="entry name" value="PLC-like phosphodiesterases"/>
    <property type="match status" value="1"/>
</dbReference>
<evidence type="ECO:0000259" key="1">
    <source>
        <dbReference type="PROSITE" id="PS51704"/>
    </source>
</evidence>
<organism evidence="2 3">
    <name type="scientific">Vibrio amylolyticus</name>
    <dbReference type="NCBI Taxonomy" id="2847292"/>
    <lineage>
        <taxon>Bacteria</taxon>
        <taxon>Pseudomonadati</taxon>
        <taxon>Pseudomonadota</taxon>
        <taxon>Gammaproteobacteria</taxon>
        <taxon>Vibrionales</taxon>
        <taxon>Vibrionaceae</taxon>
        <taxon>Vibrio</taxon>
    </lineage>
</organism>
<feature type="domain" description="GP-PDE" evidence="1">
    <location>
        <begin position="3"/>
        <end position="236"/>
    </location>
</feature>
<accession>A0A9X1XGC6</accession>
<reference evidence="2" key="1">
    <citation type="submission" date="2021-11" db="EMBL/GenBank/DDBJ databases">
        <title>Vibrio ZSDE26 sp. nov. and Vibrio ZSDZ34 sp. nov., isolated from coastal seawater in Qingdao.</title>
        <authorList>
            <person name="Zhang P."/>
        </authorList>
    </citation>
    <scope>NUCLEOTIDE SEQUENCE</scope>
    <source>
        <strain evidence="2">ZSDE26</strain>
    </source>
</reference>
<comment type="caution">
    <text evidence="2">The sequence shown here is derived from an EMBL/GenBank/DDBJ whole genome shotgun (WGS) entry which is preliminary data.</text>
</comment>
<dbReference type="GO" id="GO:0006629">
    <property type="term" value="P:lipid metabolic process"/>
    <property type="evidence" value="ECO:0007669"/>
    <property type="project" value="InterPro"/>
</dbReference>
<dbReference type="PROSITE" id="PS51704">
    <property type="entry name" value="GP_PDE"/>
    <property type="match status" value="1"/>
</dbReference>
<sequence>MSPMIVGHRGISGCYPENSRVSIQAAIDMGLQWVEVDIQPSKDNVLVVCHDHTVDRCSNGQGRVDSLSLQQLKALDFGAWFDLDFQGEAIMTLEELLSLATQTGLCLNIEVKVDAQHDVSAIVHQLKQQLDESNIANEQLLLSSFSHEVMRNLANHCQDYRLGVITDRLTSKDKRLLDEINAFSCHLNFRWMSKAQSIKLQQAGYQVWSYTVNNPRKLKHFNHLDAIFSDFPQRFI</sequence>
<gene>
    <name evidence="2" type="ORF">KP803_00345</name>
</gene>
<dbReference type="Proteomes" id="UP001139559">
    <property type="component" value="Unassembled WGS sequence"/>
</dbReference>
<evidence type="ECO:0000313" key="2">
    <source>
        <dbReference type="EMBL" id="MCK6261716.1"/>
    </source>
</evidence>
<dbReference type="Pfam" id="PF03009">
    <property type="entry name" value="GDPD"/>
    <property type="match status" value="1"/>
</dbReference>
<dbReference type="RefSeq" id="WP_248006842.1">
    <property type="nucleotide sequence ID" value="NZ_JAJHVV010000001.1"/>
</dbReference>
<protein>
    <submittedName>
        <fullName evidence="2">Glycerophosphoryl diester phosphodiesterase</fullName>
    </submittedName>
</protein>
<dbReference type="GO" id="GO:0008081">
    <property type="term" value="F:phosphoric diester hydrolase activity"/>
    <property type="evidence" value="ECO:0007669"/>
    <property type="project" value="InterPro"/>
</dbReference>
<dbReference type="InterPro" id="IPR030395">
    <property type="entry name" value="GP_PDE_dom"/>
</dbReference>
<name>A0A9X1XGC6_9VIBR</name>
<dbReference type="EMBL" id="JAJHVV010000001">
    <property type="protein sequence ID" value="MCK6261716.1"/>
    <property type="molecule type" value="Genomic_DNA"/>
</dbReference>
<dbReference type="Gene3D" id="3.20.20.190">
    <property type="entry name" value="Phosphatidylinositol (PI) phosphodiesterase"/>
    <property type="match status" value="1"/>
</dbReference>
<evidence type="ECO:0000313" key="3">
    <source>
        <dbReference type="Proteomes" id="UP001139559"/>
    </source>
</evidence>
<dbReference type="AlphaFoldDB" id="A0A9X1XGC6"/>
<dbReference type="PANTHER" id="PTHR46211">
    <property type="entry name" value="GLYCEROPHOSPHORYL DIESTER PHOSPHODIESTERASE"/>
    <property type="match status" value="1"/>
</dbReference>
<keyword evidence="3" id="KW-1185">Reference proteome</keyword>
<dbReference type="InterPro" id="IPR017946">
    <property type="entry name" value="PLC-like_Pdiesterase_TIM-brl"/>
</dbReference>
<proteinExistence type="predicted"/>
<dbReference type="PANTHER" id="PTHR46211:SF1">
    <property type="entry name" value="GLYCEROPHOSPHODIESTER PHOSPHODIESTERASE, CYTOPLASMIC"/>
    <property type="match status" value="1"/>
</dbReference>